<evidence type="ECO:0000259" key="17">
    <source>
        <dbReference type="PROSITE" id="PS51198"/>
    </source>
</evidence>
<keyword evidence="8" id="KW-0238">DNA-binding</keyword>
<evidence type="ECO:0000256" key="1">
    <source>
        <dbReference type="ARBA" id="ARBA00001946"/>
    </source>
</evidence>
<dbReference type="GO" id="GO:0000725">
    <property type="term" value="P:recombinational repair"/>
    <property type="evidence" value="ECO:0007669"/>
    <property type="project" value="TreeGrafter"/>
</dbReference>
<dbReference type="Pfam" id="PF00570">
    <property type="entry name" value="HRDC"/>
    <property type="match status" value="1"/>
</dbReference>
<dbReference type="GO" id="GO:0005524">
    <property type="term" value="F:ATP binding"/>
    <property type="evidence" value="ECO:0007669"/>
    <property type="project" value="UniProtKB-UniRule"/>
</dbReference>
<dbReference type="GO" id="GO:0043138">
    <property type="term" value="F:3'-5' DNA helicase activity"/>
    <property type="evidence" value="ECO:0007669"/>
    <property type="project" value="UniProtKB-EC"/>
</dbReference>
<feature type="domain" description="UvrD-like helicase ATP-binding" evidence="17">
    <location>
        <begin position="3"/>
        <end position="283"/>
    </location>
</feature>
<keyword evidence="7 14" id="KW-0067">ATP-binding</keyword>
<accession>A0A132N2V2</accession>
<gene>
    <name evidence="19" type="ORF">TH66_09985</name>
</gene>
<dbReference type="SMART" id="SM00341">
    <property type="entry name" value="HRDC"/>
    <property type="match status" value="1"/>
</dbReference>
<name>A0A132N2V2_9ACTN</name>
<dbReference type="Pfam" id="PF00580">
    <property type="entry name" value="UvrD-helicase"/>
    <property type="match status" value="1"/>
</dbReference>
<organism evidence="19 20">
    <name type="scientific">Carbonactinospora thermoautotrophica</name>
    <dbReference type="NCBI Taxonomy" id="1469144"/>
    <lineage>
        <taxon>Bacteria</taxon>
        <taxon>Bacillati</taxon>
        <taxon>Actinomycetota</taxon>
        <taxon>Actinomycetes</taxon>
        <taxon>Kitasatosporales</taxon>
        <taxon>Carbonactinosporaceae</taxon>
        <taxon>Carbonactinospora</taxon>
    </lineage>
</organism>
<dbReference type="InterPro" id="IPR013986">
    <property type="entry name" value="DExx_box_DNA_helicase_dom_sf"/>
</dbReference>
<dbReference type="FunFam" id="1.10.150.80:FF:000002">
    <property type="entry name" value="ATP-dependent DNA helicase RecQ"/>
    <property type="match status" value="1"/>
</dbReference>
<comment type="similarity">
    <text evidence="2">Belongs to the helicase family. UvrD subfamily.</text>
</comment>
<reference evidence="19 20" key="1">
    <citation type="submission" date="2015-02" db="EMBL/GenBank/DDBJ databases">
        <title>Physiological reanalysis, assessment of diazotrophy, and genome sequences of multiple isolates of Streptomyces thermoautotrophicus.</title>
        <authorList>
            <person name="MacKellar D.C."/>
            <person name="Lieber L."/>
            <person name="Norman J."/>
            <person name="Bolger A."/>
            <person name="Tobin C."/>
            <person name="Murray J.W."/>
            <person name="Prell J."/>
        </authorList>
    </citation>
    <scope>NUCLEOTIDE SEQUENCE [LARGE SCALE GENOMIC DNA]</scope>
    <source>
        <strain evidence="19 20">UBT1</strain>
    </source>
</reference>
<evidence type="ECO:0000256" key="5">
    <source>
        <dbReference type="ARBA" id="ARBA00022801"/>
    </source>
</evidence>
<dbReference type="PANTHER" id="PTHR11070:SF69">
    <property type="entry name" value="ATP-DEPENDENT DNA HELICASE UVRD2"/>
    <property type="match status" value="1"/>
</dbReference>
<dbReference type="InterPro" id="IPR000212">
    <property type="entry name" value="DNA_helicase_UvrD/REP"/>
</dbReference>
<keyword evidence="3 14" id="KW-0547">Nucleotide-binding</keyword>
<evidence type="ECO:0000256" key="12">
    <source>
        <dbReference type="ARBA" id="ARBA00034808"/>
    </source>
</evidence>
<evidence type="ECO:0000256" key="7">
    <source>
        <dbReference type="ARBA" id="ARBA00022840"/>
    </source>
</evidence>
<dbReference type="GO" id="GO:0003677">
    <property type="term" value="F:DNA binding"/>
    <property type="evidence" value="ECO:0007669"/>
    <property type="project" value="UniProtKB-KW"/>
</dbReference>
<keyword evidence="4" id="KW-0227">DNA damage</keyword>
<feature type="region of interest" description="Disordered" evidence="15">
    <location>
        <begin position="563"/>
        <end position="584"/>
    </location>
</feature>
<dbReference type="Gene3D" id="1.10.486.10">
    <property type="entry name" value="PCRA, domain 4"/>
    <property type="match status" value="2"/>
</dbReference>
<evidence type="ECO:0000256" key="10">
    <source>
        <dbReference type="ARBA" id="ARBA00023235"/>
    </source>
</evidence>
<evidence type="ECO:0000256" key="8">
    <source>
        <dbReference type="ARBA" id="ARBA00023125"/>
    </source>
</evidence>
<keyword evidence="9" id="KW-0234">DNA repair</keyword>
<dbReference type="GO" id="GO:0033202">
    <property type="term" value="C:DNA helicase complex"/>
    <property type="evidence" value="ECO:0007669"/>
    <property type="project" value="TreeGrafter"/>
</dbReference>
<feature type="binding site" evidence="14">
    <location>
        <begin position="24"/>
        <end position="31"/>
    </location>
    <ligand>
        <name>ATP</name>
        <dbReference type="ChEBI" id="CHEBI:30616"/>
    </ligand>
</feature>
<dbReference type="InterPro" id="IPR014017">
    <property type="entry name" value="DNA_helicase_UvrD-like_C"/>
</dbReference>
<evidence type="ECO:0000256" key="11">
    <source>
        <dbReference type="ARBA" id="ARBA00034617"/>
    </source>
</evidence>
<dbReference type="Gene3D" id="3.40.50.300">
    <property type="entry name" value="P-loop containing nucleotide triphosphate hydrolases"/>
    <property type="match status" value="3"/>
</dbReference>
<dbReference type="EC" id="5.6.2.4" evidence="12"/>
<feature type="domain" description="HRDC" evidence="16">
    <location>
        <begin position="611"/>
        <end position="687"/>
    </location>
</feature>
<evidence type="ECO:0000256" key="4">
    <source>
        <dbReference type="ARBA" id="ARBA00022763"/>
    </source>
</evidence>
<dbReference type="InterPro" id="IPR002121">
    <property type="entry name" value="HRDC_dom"/>
</dbReference>
<dbReference type="InterPro" id="IPR044876">
    <property type="entry name" value="HRDC_dom_sf"/>
</dbReference>
<evidence type="ECO:0000259" key="16">
    <source>
        <dbReference type="PROSITE" id="PS50967"/>
    </source>
</evidence>
<evidence type="ECO:0000256" key="3">
    <source>
        <dbReference type="ARBA" id="ARBA00022741"/>
    </source>
</evidence>
<evidence type="ECO:0000313" key="20">
    <source>
        <dbReference type="Proteomes" id="UP000070659"/>
    </source>
</evidence>
<dbReference type="CDD" id="cd17932">
    <property type="entry name" value="DEXQc_UvrD"/>
    <property type="match status" value="1"/>
</dbReference>
<evidence type="ECO:0000256" key="13">
    <source>
        <dbReference type="ARBA" id="ARBA00048988"/>
    </source>
</evidence>
<dbReference type="SUPFAM" id="SSF52540">
    <property type="entry name" value="P-loop containing nucleoside triphosphate hydrolases"/>
    <property type="match status" value="1"/>
</dbReference>
<dbReference type="CDD" id="cd18807">
    <property type="entry name" value="SF1_C_UvrD"/>
    <property type="match status" value="1"/>
</dbReference>
<feature type="domain" description="UvrD-like helicase C-terminal" evidence="18">
    <location>
        <begin position="284"/>
        <end position="532"/>
    </location>
</feature>
<evidence type="ECO:0000259" key="18">
    <source>
        <dbReference type="PROSITE" id="PS51217"/>
    </source>
</evidence>
<dbReference type="InterPro" id="IPR010997">
    <property type="entry name" value="HRDC-like_sf"/>
</dbReference>
<keyword evidence="10" id="KW-0413">Isomerase</keyword>
<dbReference type="GO" id="GO:0016887">
    <property type="term" value="F:ATP hydrolysis activity"/>
    <property type="evidence" value="ECO:0007669"/>
    <property type="project" value="RHEA"/>
</dbReference>
<dbReference type="PANTHER" id="PTHR11070">
    <property type="entry name" value="UVRD / RECB / PCRA DNA HELICASE FAMILY MEMBER"/>
    <property type="match status" value="1"/>
</dbReference>
<evidence type="ECO:0000256" key="2">
    <source>
        <dbReference type="ARBA" id="ARBA00009922"/>
    </source>
</evidence>
<dbReference type="InterPro" id="IPR027417">
    <property type="entry name" value="P-loop_NTPase"/>
</dbReference>
<dbReference type="AlphaFoldDB" id="A0A132N2V2"/>
<dbReference type="Gene3D" id="1.10.10.160">
    <property type="match status" value="1"/>
</dbReference>
<dbReference type="EMBL" id="JYIJ01000016">
    <property type="protein sequence ID" value="KWX04270.1"/>
    <property type="molecule type" value="Genomic_DNA"/>
</dbReference>
<feature type="compositionally biased region" description="Low complexity" evidence="15">
    <location>
        <begin position="564"/>
        <end position="575"/>
    </location>
</feature>
<comment type="cofactor">
    <cofactor evidence="1">
        <name>Mg(2+)</name>
        <dbReference type="ChEBI" id="CHEBI:18420"/>
    </cofactor>
</comment>
<evidence type="ECO:0000256" key="15">
    <source>
        <dbReference type="SAM" id="MobiDB-lite"/>
    </source>
</evidence>
<evidence type="ECO:0000256" key="9">
    <source>
        <dbReference type="ARBA" id="ARBA00023204"/>
    </source>
</evidence>
<dbReference type="SUPFAM" id="SSF47819">
    <property type="entry name" value="HRDC-like"/>
    <property type="match status" value="1"/>
</dbReference>
<dbReference type="FunFam" id="3.40.50.300:FF:001181">
    <property type="entry name" value="DNA helicase"/>
    <property type="match status" value="1"/>
</dbReference>
<dbReference type="Pfam" id="PF13361">
    <property type="entry name" value="UvrD_C"/>
    <property type="match status" value="2"/>
</dbReference>
<comment type="catalytic activity">
    <reaction evidence="13">
        <text>ATP + H2O = ADP + phosphate + H(+)</text>
        <dbReference type="Rhea" id="RHEA:13065"/>
        <dbReference type="ChEBI" id="CHEBI:15377"/>
        <dbReference type="ChEBI" id="CHEBI:15378"/>
        <dbReference type="ChEBI" id="CHEBI:30616"/>
        <dbReference type="ChEBI" id="CHEBI:43474"/>
        <dbReference type="ChEBI" id="CHEBI:456216"/>
        <dbReference type="EC" id="5.6.2.4"/>
    </reaction>
</comment>
<protein>
    <recommendedName>
        <fullName evidence="12">DNA 3'-5' helicase</fullName>
        <ecNumber evidence="12">5.6.2.4</ecNumber>
    </recommendedName>
</protein>
<dbReference type="Proteomes" id="UP000070659">
    <property type="component" value="Unassembled WGS sequence"/>
</dbReference>
<dbReference type="PROSITE" id="PS51198">
    <property type="entry name" value="UVRD_HELICASE_ATP_BIND"/>
    <property type="match status" value="1"/>
</dbReference>
<comment type="caution">
    <text evidence="19">The sequence shown here is derived from an EMBL/GenBank/DDBJ whole genome shotgun (WGS) entry which is preliminary data.</text>
</comment>
<sequence length="687" mass="75432">MLGALDPDQRAVATALDGPVCVLAGAGTGKTRAITHRIAYGVLTGAFAPQHVLAVTFTTRAAGEMRVRLRELGVAGVPARTFHSAALRQLQYFWPQAVGGEPPRIAESKYGLVGEAATRCRLVTERTEVRDLAAEIEWAKVTQTAPDDYPAAAARAGRRPPRDPVEVARVYATYEEVKRRRGYIDFEDVLLLTAGILTDRPDIAETVRRQYRHFVVDEYQDVSPLQQRLLDLWLGDRDSVCVVGDASQTIYSFAGASPRFLLDFRKRYANAEVIRLVRDYRSTPQITALANRLLERADGQAARHRLELVAQRPAGPEPVFAEYPDEPAEAETVAREIRRLLDEGVKASEIAVLFRTNAQSEAYEQALAEAGVPYVVRGAERFFARPEVREAMFLLRGAARGGGADTLLGDVRGVLSSVGWSPEPPQGIGATRERWESLATIVRMAEDLATVRPGSTLAEFVADLEERAAVQHVPTLQGVTLASLHAAKGLEWDAVFLVGLVEGMLPIAYAETPEALEEERRLLYVGITRARERLTLSWALARSPGSRPSRRVSRFVEELRPARRAAGAAGRSGRSGSNGGRRNGPAPCRVCGKALVAALDRKLGRCADCPADFDEELYERLRSWRLERAQEQGLPAYCVFTDATLTAIAEIRPTTTGELATISGVGRAKLDRYGEDVLRLCRERTDT</sequence>
<evidence type="ECO:0000256" key="14">
    <source>
        <dbReference type="PROSITE-ProRule" id="PRU00560"/>
    </source>
</evidence>
<dbReference type="PROSITE" id="PS51217">
    <property type="entry name" value="UVRD_HELICASE_CTER"/>
    <property type="match status" value="1"/>
</dbReference>
<dbReference type="OrthoDB" id="4812256at2"/>
<keyword evidence="5 14" id="KW-0378">Hydrolase</keyword>
<comment type="catalytic activity">
    <reaction evidence="11">
        <text>Couples ATP hydrolysis with the unwinding of duplex DNA by translocating in the 3'-5' direction.</text>
        <dbReference type="EC" id="5.6.2.4"/>
    </reaction>
</comment>
<dbReference type="GO" id="GO:0005829">
    <property type="term" value="C:cytosol"/>
    <property type="evidence" value="ECO:0007669"/>
    <property type="project" value="TreeGrafter"/>
</dbReference>
<evidence type="ECO:0000256" key="6">
    <source>
        <dbReference type="ARBA" id="ARBA00022806"/>
    </source>
</evidence>
<keyword evidence="6 14" id="KW-0347">Helicase</keyword>
<evidence type="ECO:0000313" key="19">
    <source>
        <dbReference type="EMBL" id="KWX04270.1"/>
    </source>
</evidence>
<dbReference type="PATRIC" id="fig|1469144.8.peg.3678"/>
<dbReference type="InterPro" id="IPR014016">
    <property type="entry name" value="UvrD-like_ATP-bd"/>
</dbReference>
<dbReference type="PROSITE" id="PS50967">
    <property type="entry name" value="HRDC"/>
    <property type="match status" value="1"/>
</dbReference>
<dbReference type="Gene3D" id="1.10.150.80">
    <property type="entry name" value="HRDC domain"/>
    <property type="match status" value="1"/>
</dbReference>
<proteinExistence type="inferred from homology"/>